<keyword evidence="8" id="KW-0732">Signal</keyword>
<dbReference type="EMBL" id="OOIL02002808">
    <property type="protein sequence ID" value="VFQ84729.1"/>
    <property type="molecule type" value="Genomic_DNA"/>
</dbReference>
<keyword evidence="4" id="KW-0378">Hydrolase</keyword>
<comment type="function">
    <text evidence="5">Cytokinin-activating enzyme working in the direct activation pathway. Phosphoribohydrolase that converts inactive cytokinin nucleotides to the biologically active free-base forms.</text>
</comment>
<comment type="catalytic activity">
    <reaction evidence="7">
        <text>9-ribosyl-trans-zeatin 5'-phosphate + H2O = trans-zeatin + D-ribose 5-phosphate</text>
        <dbReference type="Rhea" id="RHEA:48564"/>
        <dbReference type="ChEBI" id="CHEBI:15377"/>
        <dbReference type="ChEBI" id="CHEBI:16522"/>
        <dbReference type="ChEBI" id="CHEBI:78346"/>
        <dbReference type="ChEBI" id="CHEBI:87947"/>
        <dbReference type="EC" id="3.2.2.n1"/>
    </reaction>
</comment>
<dbReference type="PANTHER" id="PTHR31223:SF11">
    <property type="entry name" value="CYTOKININ RIBOSIDE 5'-MONOPHOSPHATE PHOSPHORIBOHYDROLASE LOG8-RELATED"/>
    <property type="match status" value="1"/>
</dbReference>
<evidence type="ECO:0000256" key="1">
    <source>
        <dbReference type="ARBA" id="ARBA00006763"/>
    </source>
</evidence>
<evidence type="ECO:0000256" key="8">
    <source>
        <dbReference type="SAM" id="SignalP"/>
    </source>
</evidence>
<keyword evidence="10" id="KW-1185">Reference proteome</keyword>
<comment type="similarity">
    <text evidence="1">Belongs to the LOG family.</text>
</comment>
<keyword evidence="3" id="KW-0203">Cytokinin biosynthesis</keyword>
<dbReference type="PANTHER" id="PTHR31223">
    <property type="entry name" value="LOG FAMILY PROTEIN YJL055W"/>
    <property type="match status" value="1"/>
</dbReference>
<dbReference type="NCBIfam" id="TIGR00730">
    <property type="entry name" value="Rossman fold protein, TIGR00730 family"/>
    <property type="match status" value="1"/>
</dbReference>
<gene>
    <name evidence="9" type="ORF">CCAM_LOCUS26505</name>
</gene>
<dbReference type="OrthoDB" id="414463at2759"/>
<evidence type="ECO:0000256" key="2">
    <source>
        <dbReference type="ARBA" id="ARBA00012205"/>
    </source>
</evidence>
<protein>
    <recommendedName>
        <fullName evidence="2">cytokinin riboside 5'-monophosphate phosphoribohydrolase</fullName>
        <ecNumber evidence="2">3.2.2.n1</ecNumber>
    </recommendedName>
</protein>
<evidence type="ECO:0000256" key="4">
    <source>
        <dbReference type="ARBA" id="ARBA00022801"/>
    </source>
</evidence>
<sequence length="342" mass="37343">MLMLDVSFAFLCVIEACELDLKWYDAARFAAGSIGSRWRSSSGAFGEASPGARGELRLVSRSSLFSVSTSVVVALHCLRRFSFLRLKKPHRTVTMVTVVAIENTRKTVPPHGCYHECTHASHRQTQTIIVCATQTIIKICVFCGSNSGYRKVFSDAALELGNQLVSRKIDLVYGGGSVGLMGLISKAVYDGGCHVLGVIPQALVPIEISGESVGDVKIVADMHERKAEMAREADAFVALPGGYGTMEELLEMITWAQLGIHKKPVGLLNVDGYYNPLLALFDNGVEEGFIKATARHIVLSAPNASALLNKMEQYRPSHDHIAPHESWQHKEGLAIQSNQLDY</sequence>
<dbReference type="GO" id="GO:0005634">
    <property type="term" value="C:nucleus"/>
    <property type="evidence" value="ECO:0007669"/>
    <property type="project" value="TreeGrafter"/>
</dbReference>
<dbReference type="Gene3D" id="3.40.50.450">
    <property type="match status" value="1"/>
</dbReference>
<dbReference type="Pfam" id="PF03641">
    <property type="entry name" value="Lysine_decarbox"/>
    <property type="match status" value="1"/>
</dbReference>
<name>A0A484M846_9ASTE</name>
<evidence type="ECO:0000256" key="6">
    <source>
        <dbReference type="ARBA" id="ARBA00047718"/>
    </source>
</evidence>
<feature type="signal peptide" evidence="8">
    <location>
        <begin position="1"/>
        <end position="16"/>
    </location>
</feature>
<reference evidence="9 10" key="1">
    <citation type="submission" date="2018-04" db="EMBL/GenBank/DDBJ databases">
        <authorList>
            <person name="Vogel A."/>
        </authorList>
    </citation>
    <scope>NUCLEOTIDE SEQUENCE [LARGE SCALE GENOMIC DNA]</scope>
</reference>
<dbReference type="FunFam" id="3.40.50.450:FF:000013">
    <property type="entry name" value="Cytokinin riboside 5'-monophosphate phosphoribohydrolase LOG8"/>
    <property type="match status" value="1"/>
</dbReference>
<evidence type="ECO:0000256" key="7">
    <source>
        <dbReference type="ARBA" id="ARBA00049153"/>
    </source>
</evidence>
<evidence type="ECO:0000256" key="3">
    <source>
        <dbReference type="ARBA" id="ARBA00022712"/>
    </source>
</evidence>
<dbReference type="InterPro" id="IPR005269">
    <property type="entry name" value="LOG"/>
</dbReference>
<dbReference type="EC" id="3.2.2.n1" evidence="2"/>
<evidence type="ECO:0000313" key="10">
    <source>
        <dbReference type="Proteomes" id="UP000595140"/>
    </source>
</evidence>
<feature type="chain" id="PRO_5019866984" description="cytokinin riboside 5'-monophosphate phosphoribohydrolase" evidence="8">
    <location>
        <begin position="17"/>
        <end position="342"/>
    </location>
</feature>
<dbReference type="InterPro" id="IPR031100">
    <property type="entry name" value="LOG_fam"/>
</dbReference>
<proteinExistence type="inferred from homology"/>
<dbReference type="Proteomes" id="UP000595140">
    <property type="component" value="Unassembled WGS sequence"/>
</dbReference>
<organism evidence="9 10">
    <name type="scientific">Cuscuta campestris</name>
    <dbReference type="NCBI Taxonomy" id="132261"/>
    <lineage>
        <taxon>Eukaryota</taxon>
        <taxon>Viridiplantae</taxon>
        <taxon>Streptophyta</taxon>
        <taxon>Embryophyta</taxon>
        <taxon>Tracheophyta</taxon>
        <taxon>Spermatophyta</taxon>
        <taxon>Magnoliopsida</taxon>
        <taxon>eudicotyledons</taxon>
        <taxon>Gunneridae</taxon>
        <taxon>Pentapetalae</taxon>
        <taxon>asterids</taxon>
        <taxon>lamiids</taxon>
        <taxon>Solanales</taxon>
        <taxon>Convolvulaceae</taxon>
        <taxon>Cuscuteae</taxon>
        <taxon>Cuscuta</taxon>
        <taxon>Cuscuta subgen. Grammica</taxon>
        <taxon>Cuscuta sect. Cleistogrammica</taxon>
    </lineage>
</organism>
<dbReference type="SUPFAM" id="SSF102405">
    <property type="entry name" value="MCP/YpsA-like"/>
    <property type="match status" value="1"/>
</dbReference>
<evidence type="ECO:0000256" key="5">
    <source>
        <dbReference type="ARBA" id="ARBA00024884"/>
    </source>
</evidence>
<evidence type="ECO:0000313" key="9">
    <source>
        <dbReference type="EMBL" id="VFQ84729.1"/>
    </source>
</evidence>
<dbReference type="GO" id="GO:0016799">
    <property type="term" value="F:hydrolase activity, hydrolyzing N-glycosyl compounds"/>
    <property type="evidence" value="ECO:0007669"/>
    <property type="project" value="TreeGrafter"/>
</dbReference>
<dbReference type="AlphaFoldDB" id="A0A484M846"/>
<accession>A0A484M846</accession>
<dbReference type="GO" id="GO:0009691">
    <property type="term" value="P:cytokinin biosynthetic process"/>
    <property type="evidence" value="ECO:0007669"/>
    <property type="project" value="UniProtKB-KW"/>
</dbReference>
<comment type="catalytic activity">
    <reaction evidence="6">
        <text>N(6)-(dimethylallyl)adenosine 5'-phosphate + H2O = N(6)-dimethylallyladenine + D-ribose 5-phosphate</text>
        <dbReference type="Rhea" id="RHEA:48560"/>
        <dbReference type="ChEBI" id="CHEBI:15377"/>
        <dbReference type="ChEBI" id="CHEBI:17660"/>
        <dbReference type="ChEBI" id="CHEBI:57526"/>
        <dbReference type="ChEBI" id="CHEBI:78346"/>
        <dbReference type="EC" id="3.2.2.n1"/>
    </reaction>
</comment>
<dbReference type="GO" id="GO:0005829">
    <property type="term" value="C:cytosol"/>
    <property type="evidence" value="ECO:0007669"/>
    <property type="project" value="UniProtKB-ARBA"/>
</dbReference>